<dbReference type="PROSITE" id="PS51257">
    <property type="entry name" value="PROKAR_LIPOPROTEIN"/>
    <property type="match status" value="1"/>
</dbReference>
<sequence>MKNVKLHLSAACMALFMLVSCSGGAAKKLAKTWTVSNIQTATALPDSVTSKMLAGSEMAFTGDGNYNVTGGIGADQGTYTVDKDAKNLSTTSTAGKENAVYTIEKLTDDELVLKNQGNTITCTAKK</sequence>
<dbReference type="EMBL" id="WVHS01000003">
    <property type="protein sequence ID" value="MXV16666.1"/>
    <property type="molecule type" value="Genomic_DNA"/>
</dbReference>
<dbReference type="AlphaFoldDB" id="A0A7K1Y1V4"/>
<dbReference type="RefSeq" id="WP_160907644.1">
    <property type="nucleotide sequence ID" value="NZ_WVHS01000003.1"/>
</dbReference>
<reference evidence="3 4" key="1">
    <citation type="submission" date="2019-11" db="EMBL/GenBank/DDBJ databases">
        <title>Pedobacter sp. HMF7056 Genome sequencing and assembly.</title>
        <authorList>
            <person name="Kang H."/>
            <person name="Kim H."/>
            <person name="Joh K."/>
        </authorList>
    </citation>
    <scope>NUCLEOTIDE SEQUENCE [LARGE SCALE GENOMIC DNA]</scope>
    <source>
        <strain evidence="3 4">HMF7056</strain>
    </source>
</reference>
<keyword evidence="1" id="KW-0732">Signal</keyword>
<dbReference type="Proteomes" id="UP000451233">
    <property type="component" value="Unassembled WGS sequence"/>
</dbReference>
<evidence type="ECO:0000259" key="2">
    <source>
        <dbReference type="Pfam" id="PF13648"/>
    </source>
</evidence>
<proteinExistence type="predicted"/>
<evidence type="ECO:0000256" key="1">
    <source>
        <dbReference type="SAM" id="SignalP"/>
    </source>
</evidence>
<evidence type="ECO:0000313" key="3">
    <source>
        <dbReference type="EMBL" id="MXV16666.1"/>
    </source>
</evidence>
<dbReference type="Pfam" id="PF13648">
    <property type="entry name" value="Lipocalin_4"/>
    <property type="match status" value="1"/>
</dbReference>
<feature type="chain" id="PRO_5029549866" description="Lipocalin-like domain-containing protein" evidence="1">
    <location>
        <begin position="26"/>
        <end position="126"/>
    </location>
</feature>
<evidence type="ECO:0000313" key="4">
    <source>
        <dbReference type="Proteomes" id="UP000451233"/>
    </source>
</evidence>
<name>A0A7K1Y1V4_9SPHI</name>
<gene>
    <name evidence="3" type="ORF">GS398_15290</name>
</gene>
<organism evidence="3 4">
    <name type="scientific">Hufsiella ginkgonis</name>
    <dbReference type="NCBI Taxonomy" id="2695274"/>
    <lineage>
        <taxon>Bacteria</taxon>
        <taxon>Pseudomonadati</taxon>
        <taxon>Bacteroidota</taxon>
        <taxon>Sphingobacteriia</taxon>
        <taxon>Sphingobacteriales</taxon>
        <taxon>Sphingobacteriaceae</taxon>
        <taxon>Hufsiella</taxon>
    </lineage>
</organism>
<feature type="signal peptide" evidence="1">
    <location>
        <begin position="1"/>
        <end position="25"/>
    </location>
</feature>
<protein>
    <recommendedName>
        <fullName evidence="2">Lipocalin-like domain-containing protein</fullName>
    </recommendedName>
</protein>
<dbReference type="InterPro" id="IPR024311">
    <property type="entry name" value="Lipocalin-like"/>
</dbReference>
<accession>A0A7K1Y1V4</accession>
<comment type="caution">
    <text evidence="3">The sequence shown here is derived from an EMBL/GenBank/DDBJ whole genome shotgun (WGS) entry which is preliminary data.</text>
</comment>
<keyword evidence="4" id="KW-1185">Reference proteome</keyword>
<feature type="domain" description="Lipocalin-like" evidence="2">
    <location>
        <begin position="29"/>
        <end position="113"/>
    </location>
</feature>